<evidence type="ECO:0000313" key="2">
    <source>
        <dbReference type="Proteomes" id="UP000070168"/>
    </source>
</evidence>
<name>A0A135LWZ1_PENPA</name>
<keyword evidence="2" id="KW-1185">Reference proteome</keyword>
<reference evidence="1 2" key="1">
    <citation type="journal article" date="2016" name="BMC Genomics">
        <title>Genome sequencing and secondary metabolism of the postharvest pathogen Penicillium griseofulvum.</title>
        <authorList>
            <person name="Banani H."/>
            <person name="Marcet-Houben M."/>
            <person name="Ballester A.R."/>
            <person name="Abbruscato P."/>
            <person name="Gonzalez-Candelas L."/>
            <person name="Gabaldon T."/>
            <person name="Spadaro D."/>
        </authorList>
    </citation>
    <scope>NUCLEOTIDE SEQUENCE [LARGE SCALE GENOMIC DNA]</scope>
    <source>
        <strain evidence="1 2">PG3</strain>
    </source>
</reference>
<proteinExistence type="predicted"/>
<dbReference type="GeneID" id="63703518"/>
<evidence type="ECO:0000313" key="1">
    <source>
        <dbReference type="EMBL" id="KXG53455.1"/>
    </source>
</evidence>
<dbReference type="Proteomes" id="UP000070168">
    <property type="component" value="Unassembled WGS sequence"/>
</dbReference>
<evidence type="ECO:0008006" key="3">
    <source>
        <dbReference type="Google" id="ProtNLM"/>
    </source>
</evidence>
<dbReference type="AlphaFoldDB" id="A0A135LWZ1"/>
<dbReference type="EMBL" id="LHQR01000014">
    <property type="protein sequence ID" value="KXG53455.1"/>
    <property type="molecule type" value="Genomic_DNA"/>
</dbReference>
<organism evidence="1 2">
    <name type="scientific">Penicillium patulum</name>
    <name type="common">Penicillium griseofulvum</name>
    <dbReference type="NCBI Taxonomy" id="5078"/>
    <lineage>
        <taxon>Eukaryota</taxon>
        <taxon>Fungi</taxon>
        <taxon>Dikarya</taxon>
        <taxon>Ascomycota</taxon>
        <taxon>Pezizomycotina</taxon>
        <taxon>Eurotiomycetes</taxon>
        <taxon>Eurotiomycetidae</taxon>
        <taxon>Eurotiales</taxon>
        <taxon>Aspergillaceae</taxon>
        <taxon>Penicillium</taxon>
    </lineage>
</organism>
<gene>
    <name evidence="1" type="ORF">PGRI_005050</name>
</gene>
<protein>
    <recommendedName>
        <fullName evidence="3">RNase H type-1 domain-containing protein</fullName>
    </recommendedName>
</protein>
<dbReference type="RefSeq" id="XP_040651990.1">
    <property type="nucleotide sequence ID" value="XM_040788218.1"/>
</dbReference>
<dbReference type="OrthoDB" id="3561817at2759"/>
<sequence length="110" mass="12708">MGIEGNEAADLLADEGALHGRVIGPQASPTISGIRSIYRELRAEARLQWWDKASTKLSTWSRRMFGRWPQRPLAPPETQMEAVAYLQTLEPLEFAELLRVTEFYFKHYTW</sequence>
<comment type="caution">
    <text evidence="1">The sequence shown here is derived from an EMBL/GenBank/DDBJ whole genome shotgun (WGS) entry which is preliminary data.</text>
</comment>
<dbReference type="STRING" id="5078.A0A135LWZ1"/>
<accession>A0A135LWZ1</accession>